<evidence type="ECO:0000313" key="1">
    <source>
        <dbReference type="EMBL" id="TDR41139.1"/>
    </source>
</evidence>
<gene>
    <name evidence="1" type="ORF">DFR29_11151</name>
</gene>
<dbReference type="Proteomes" id="UP000295293">
    <property type="component" value="Unassembled WGS sequence"/>
</dbReference>
<protein>
    <recommendedName>
        <fullName evidence="3">DUF4288 domain-containing protein</fullName>
    </recommendedName>
</protein>
<comment type="caution">
    <text evidence="1">The sequence shown here is derived from an EMBL/GenBank/DDBJ whole genome shotgun (WGS) entry which is preliminary data.</text>
</comment>
<sequence length="124" mass="13291">MTWYTAHLAFAIHPREAPAGEIYVCEDVFLLQAADRDAASSAALRLAEEYTGSDDNLAALDGRPVAMQFLGVRKIVAIVNAGPDRDQLPPSSGTELTSTFFKVKSLESARRLAAGAAVEVELVK</sequence>
<reference evidence="1 2" key="1">
    <citation type="submission" date="2019-03" db="EMBL/GenBank/DDBJ databases">
        <title>Genomic Encyclopedia of Type Strains, Phase IV (KMG-IV): sequencing the most valuable type-strain genomes for metagenomic binning, comparative biology and taxonomic classification.</title>
        <authorList>
            <person name="Goeker M."/>
        </authorList>
    </citation>
    <scope>NUCLEOTIDE SEQUENCE [LARGE SCALE GENOMIC DNA]</scope>
    <source>
        <strain evidence="1 2">DSM 21667</strain>
    </source>
</reference>
<evidence type="ECO:0008006" key="3">
    <source>
        <dbReference type="Google" id="ProtNLM"/>
    </source>
</evidence>
<dbReference type="InterPro" id="IPR025630">
    <property type="entry name" value="DUF4288"/>
</dbReference>
<dbReference type="EMBL" id="SNZH01000011">
    <property type="protein sequence ID" value="TDR41139.1"/>
    <property type="molecule type" value="Genomic_DNA"/>
</dbReference>
<accession>A0A4R6YSC4</accession>
<organism evidence="1 2">
    <name type="scientific">Tahibacter aquaticus</name>
    <dbReference type="NCBI Taxonomy" id="520092"/>
    <lineage>
        <taxon>Bacteria</taxon>
        <taxon>Pseudomonadati</taxon>
        <taxon>Pseudomonadota</taxon>
        <taxon>Gammaproteobacteria</taxon>
        <taxon>Lysobacterales</taxon>
        <taxon>Rhodanobacteraceae</taxon>
        <taxon>Tahibacter</taxon>
    </lineage>
</organism>
<keyword evidence="2" id="KW-1185">Reference proteome</keyword>
<dbReference type="Pfam" id="PF14119">
    <property type="entry name" value="DUF4288"/>
    <property type="match status" value="1"/>
</dbReference>
<dbReference type="RefSeq" id="WP_133819896.1">
    <property type="nucleotide sequence ID" value="NZ_SNZH01000011.1"/>
</dbReference>
<proteinExistence type="predicted"/>
<name>A0A4R6YSC4_9GAMM</name>
<evidence type="ECO:0000313" key="2">
    <source>
        <dbReference type="Proteomes" id="UP000295293"/>
    </source>
</evidence>
<dbReference type="AlphaFoldDB" id="A0A4R6YSC4"/>